<reference evidence="1 2" key="1">
    <citation type="journal article" date="2008" name="Nature">
        <title>The genome of Laccaria bicolor provides insights into mycorrhizal symbiosis.</title>
        <authorList>
            <person name="Martin F."/>
            <person name="Aerts A."/>
            <person name="Ahren D."/>
            <person name="Brun A."/>
            <person name="Danchin E.G.J."/>
            <person name="Duchaussoy F."/>
            <person name="Gibon J."/>
            <person name="Kohler A."/>
            <person name="Lindquist E."/>
            <person name="Pereda V."/>
            <person name="Salamov A."/>
            <person name="Shapiro H.J."/>
            <person name="Wuyts J."/>
            <person name="Blaudez D."/>
            <person name="Buee M."/>
            <person name="Brokstein P."/>
            <person name="Canbaeck B."/>
            <person name="Cohen D."/>
            <person name="Courty P.E."/>
            <person name="Coutinho P.M."/>
            <person name="Delaruelle C."/>
            <person name="Detter J.C."/>
            <person name="Deveau A."/>
            <person name="DiFazio S."/>
            <person name="Duplessis S."/>
            <person name="Fraissinet-Tachet L."/>
            <person name="Lucic E."/>
            <person name="Frey-Klett P."/>
            <person name="Fourrey C."/>
            <person name="Feussner I."/>
            <person name="Gay G."/>
            <person name="Grimwood J."/>
            <person name="Hoegger P.J."/>
            <person name="Jain P."/>
            <person name="Kilaru S."/>
            <person name="Labbe J."/>
            <person name="Lin Y.C."/>
            <person name="Legue V."/>
            <person name="Le Tacon F."/>
            <person name="Marmeisse R."/>
            <person name="Melayah D."/>
            <person name="Montanini B."/>
            <person name="Muratet M."/>
            <person name="Nehls U."/>
            <person name="Niculita-Hirzel H."/>
            <person name="Oudot-Le Secq M.P."/>
            <person name="Peter M."/>
            <person name="Quesneville H."/>
            <person name="Rajashekar B."/>
            <person name="Reich M."/>
            <person name="Rouhier N."/>
            <person name="Schmutz J."/>
            <person name="Yin T."/>
            <person name="Chalot M."/>
            <person name="Henrissat B."/>
            <person name="Kuees U."/>
            <person name="Lucas S."/>
            <person name="Van de Peer Y."/>
            <person name="Podila G.K."/>
            <person name="Polle A."/>
            <person name="Pukkila P.J."/>
            <person name="Richardson P.M."/>
            <person name="Rouze P."/>
            <person name="Sanders I.R."/>
            <person name="Stajich J.E."/>
            <person name="Tunlid A."/>
            <person name="Tuskan G."/>
            <person name="Grigoriev I.V."/>
        </authorList>
    </citation>
    <scope>NUCLEOTIDE SEQUENCE [LARGE SCALE GENOMIC DNA]</scope>
    <source>
        <strain evidence="2">S238N-H82 / ATCC MYA-4686</strain>
    </source>
</reference>
<organism evidence="2">
    <name type="scientific">Laccaria bicolor (strain S238N-H82 / ATCC MYA-4686)</name>
    <name type="common">Bicoloured deceiver</name>
    <name type="synonym">Laccaria laccata var. bicolor</name>
    <dbReference type="NCBI Taxonomy" id="486041"/>
    <lineage>
        <taxon>Eukaryota</taxon>
        <taxon>Fungi</taxon>
        <taxon>Dikarya</taxon>
        <taxon>Basidiomycota</taxon>
        <taxon>Agaricomycotina</taxon>
        <taxon>Agaricomycetes</taxon>
        <taxon>Agaricomycetidae</taxon>
        <taxon>Agaricales</taxon>
        <taxon>Agaricineae</taxon>
        <taxon>Hydnangiaceae</taxon>
        <taxon>Laccaria</taxon>
    </lineage>
</organism>
<name>B0CWK2_LACBS</name>
<dbReference type="InParanoid" id="B0CWK2"/>
<evidence type="ECO:0000313" key="1">
    <source>
        <dbReference type="EMBL" id="EDR13525.1"/>
    </source>
</evidence>
<dbReference type="GeneID" id="6071446"/>
<proteinExistence type="predicted"/>
<dbReference type="RefSeq" id="XP_001876023.1">
    <property type="nucleotide sequence ID" value="XM_001875988.1"/>
</dbReference>
<evidence type="ECO:0000313" key="2">
    <source>
        <dbReference type="Proteomes" id="UP000001194"/>
    </source>
</evidence>
<dbReference type="AlphaFoldDB" id="B0CWK2"/>
<gene>
    <name evidence="1" type="ORF">LACBIDRAFT_308526</name>
</gene>
<dbReference type="EMBL" id="DS547093">
    <property type="protein sequence ID" value="EDR13525.1"/>
    <property type="molecule type" value="Genomic_DNA"/>
</dbReference>
<dbReference type="HOGENOM" id="CLU_3050709_0_0_1"/>
<accession>B0CWK2</accession>
<dbReference type="Proteomes" id="UP000001194">
    <property type="component" value="Unassembled WGS sequence"/>
</dbReference>
<protein>
    <submittedName>
        <fullName evidence="1">Predicted protein</fullName>
    </submittedName>
</protein>
<sequence length="54" mass="6262">MASMGGDMDLKKDDDWLVKDGRHIRTAVWTSDHKNQLLRQQINVHGRGMAYVHE</sequence>
<dbReference type="KEGG" id="lbc:LACBIDRAFT_308526"/>
<keyword evidence="2" id="KW-1185">Reference proteome</keyword>